<name>A0A8S5N6S1_9CAUD</name>
<reference evidence="1" key="1">
    <citation type="journal article" date="2021" name="Proc. Natl. Acad. Sci. U.S.A.">
        <title>A Catalog of Tens of Thousands of Viruses from Human Metagenomes Reveals Hidden Associations with Chronic Diseases.</title>
        <authorList>
            <person name="Tisza M.J."/>
            <person name="Buck C.B."/>
        </authorList>
    </citation>
    <scope>NUCLEOTIDE SEQUENCE</scope>
    <source>
        <strain evidence="1">CtxfQ4</strain>
    </source>
</reference>
<evidence type="ECO:0000313" key="1">
    <source>
        <dbReference type="EMBL" id="DAD89936.1"/>
    </source>
</evidence>
<accession>A0A8S5N6S1</accession>
<proteinExistence type="predicted"/>
<dbReference type="EMBL" id="BK015072">
    <property type="protein sequence ID" value="DAD89936.1"/>
    <property type="molecule type" value="Genomic_DNA"/>
</dbReference>
<sequence length="227" mass="25554">MSFAVKMLEMLTSAYNRSDLQNLKKNNPPETNIGKLFALSGWGFDILKEQTDKVKLWDRLDKMRGVSLDSFGRNYGVVRGEASDEMYRVMIKVKILAMLAAGNLDTIILSAASLFGVSAADVVCEEVFPAKVYLYIDEDKLDQEHKDVANIIANLMCRIKSAGIGIRIFYRTYHGAELKMYLATNSMEIIQLRVQPEAGNKYLNYKINFNAGVPILERVAVHFTPAE</sequence>
<protein>
    <submittedName>
        <fullName evidence="1">Uncharacterized protein</fullName>
    </submittedName>
</protein>
<organism evidence="1">
    <name type="scientific">Siphoviridae sp. ctxfQ4</name>
    <dbReference type="NCBI Taxonomy" id="2826521"/>
    <lineage>
        <taxon>Viruses</taxon>
        <taxon>Duplodnaviria</taxon>
        <taxon>Heunggongvirae</taxon>
        <taxon>Uroviricota</taxon>
        <taxon>Caudoviricetes</taxon>
    </lineage>
</organism>